<dbReference type="CDD" id="cd16922">
    <property type="entry name" value="HATPase_EvgS-ArcB-TorS-like"/>
    <property type="match status" value="1"/>
</dbReference>
<feature type="modified residue" description="4-aspartylphosphate" evidence="11">
    <location>
        <position position="1105"/>
    </location>
</feature>
<proteinExistence type="predicted"/>
<dbReference type="PROSITE" id="PS50112">
    <property type="entry name" value="PAS"/>
    <property type="match status" value="2"/>
</dbReference>
<evidence type="ECO:0000313" key="17">
    <source>
        <dbReference type="Proteomes" id="UP000541470"/>
    </source>
</evidence>
<dbReference type="InterPro" id="IPR005467">
    <property type="entry name" value="His_kinase_dom"/>
</dbReference>
<dbReference type="Pfam" id="PF00989">
    <property type="entry name" value="PAS"/>
    <property type="match status" value="1"/>
</dbReference>
<dbReference type="EMBL" id="JABBGK010000001">
    <property type="protein sequence ID" value="NML72852.1"/>
    <property type="molecule type" value="Genomic_DNA"/>
</dbReference>
<evidence type="ECO:0000256" key="9">
    <source>
        <dbReference type="ARBA" id="ARBA00064003"/>
    </source>
</evidence>
<dbReference type="Gene3D" id="1.10.287.130">
    <property type="match status" value="1"/>
</dbReference>
<dbReference type="InterPro" id="IPR000014">
    <property type="entry name" value="PAS"/>
</dbReference>
<dbReference type="InterPro" id="IPR036890">
    <property type="entry name" value="HATPase_C_sf"/>
</dbReference>
<dbReference type="Gene3D" id="3.30.565.10">
    <property type="entry name" value="Histidine kinase-like ATPase, C-terminal domain"/>
    <property type="match status" value="1"/>
</dbReference>
<dbReference type="Pfam" id="PF00072">
    <property type="entry name" value="Response_reg"/>
    <property type="match status" value="2"/>
</dbReference>
<evidence type="ECO:0000256" key="1">
    <source>
        <dbReference type="ARBA" id="ARBA00000085"/>
    </source>
</evidence>
<dbReference type="NCBIfam" id="TIGR00229">
    <property type="entry name" value="sensory_box"/>
    <property type="match status" value="1"/>
</dbReference>
<evidence type="ECO:0000256" key="12">
    <source>
        <dbReference type="SAM" id="MobiDB-lite"/>
    </source>
</evidence>
<evidence type="ECO:0000256" key="2">
    <source>
        <dbReference type="ARBA" id="ARBA00012438"/>
    </source>
</evidence>
<accession>A0A7Y0FTZ0</accession>
<evidence type="ECO:0000259" key="15">
    <source>
        <dbReference type="PROSITE" id="PS50112"/>
    </source>
</evidence>
<dbReference type="GO" id="GO:0000155">
    <property type="term" value="F:phosphorelay sensor kinase activity"/>
    <property type="evidence" value="ECO:0007669"/>
    <property type="project" value="InterPro"/>
</dbReference>
<dbReference type="Proteomes" id="UP000541470">
    <property type="component" value="Unassembled WGS sequence"/>
</dbReference>
<feature type="modified residue" description="4-aspartylphosphate" evidence="11">
    <location>
        <position position="1272"/>
    </location>
</feature>
<dbReference type="Pfam" id="PF00512">
    <property type="entry name" value="HisKA"/>
    <property type="match status" value="1"/>
</dbReference>
<dbReference type="Gene3D" id="3.40.50.2300">
    <property type="match status" value="2"/>
</dbReference>
<dbReference type="CDD" id="cd17546">
    <property type="entry name" value="REC_hyHK_CKI1_RcsC-like"/>
    <property type="match status" value="2"/>
</dbReference>
<evidence type="ECO:0000256" key="11">
    <source>
        <dbReference type="PROSITE-ProRule" id="PRU00169"/>
    </source>
</evidence>
<dbReference type="Pfam" id="PF12860">
    <property type="entry name" value="PAS_7"/>
    <property type="match status" value="2"/>
</dbReference>
<dbReference type="PROSITE" id="PS50110">
    <property type="entry name" value="RESPONSE_REGULATORY"/>
    <property type="match status" value="2"/>
</dbReference>
<dbReference type="PROSITE" id="PS50109">
    <property type="entry name" value="HIS_KIN"/>
    <property type="match status" value="1"/>
</dbReference>
<evidence type="ECO:0000259" key="14">
    <source>
        <dbReference type="PROSITE" id="PS50110"/>
    </source>
</evidence>
<feature type="domain" description="Response regulatory" evidence="14">
    <location>
        <begin position="1223"/>
        <end position="1343"/>
    </location>
</feature>
<dbReference type="InterPro" id="IPR013767">
    <property type="entry name" value="PAS_fold"/>
</dbReference>
<dbReference type="CDD" id="cd00130">
    <property type="entry name" value="PAS"/>
    <property type="match status" value="2"/>
</dbReference>
<feature type="domain" description="PAS" evidence="15">
    <location>
        <begin position="403"/>
        <end position="472"/>
    </location>
</feature>
<dbReference type="EC" id="2.7.13.3" evidence="2"/>
<dbReference type="InterPro" id="IPR011006">
    <property type="entry name" value="CheY-like_superfamily"/>
</dbReference>
<dbReference type="InterPro" id="IPR003594">
    <property type="entry name" value="HATPase_dom"/>
</dbReference>
<dbReference type="SMART" id="SM00388">
    <property type="entry name" value="HisKA"/>
    <property type="match status" value="1"/>
</dbReference>
<evidence type="ECO:0000256" key="5">
    <source>
        <dbReference type="ARBA" id="ARBA00022741"/>
    </source>
</evidence>
<evidence type="ECO:0000256" key="8">
    <source>
        <dbReference type="ARBA" id="ARBA00023012"/>
    </source>
</evidence>
<keyword evidence="3 11" id="KW-0597">Phosphoprotein</keyword>
<dbReference type="Pfam" id="PF13188">
    <property type="entry name" value="PAS_8"/>
    <property type="match status" value="1"/>
</dbReference>
<dbReference type="SUPFAM" id="SSF55785">
    <property type="entry name" value="PYP-like sensor domain (PAS domain)"/>
    <property type="match status" value="5"/>
</dbReference>
<feature type="domain" description="Histidine kinase" evidence="13">
    <location>
        <begin position="812"/>
        <end position="1033"/>
    </location>
</feature>
<dbReference type="InterPro" id="IPR013656">
    <property type="entry name" value="PAS_4"/>
</dbReference>
<evidence type="ECO:0000256" key="6">
    <source>
        <dbReference type="ARBA" id="ARBA00022777"/>
    </source>
</evidence>
<feature type="region of interest" description="Disordered" evidence="12">
    <location>
        <begin position="113"/>
        <end position="144"/>
    </location>
</feature>
<keyword evidence="6" id="KW-0418">Kinase</keyword>
<dbReference type="SMART" id="SM00448">
    <property type="entry name" value="REC"/>
    <property type="match status" value="2"/>
</dbReference>
<comment type="catalytic activity">
    <reaction evidence="1">
        <text>ATP + protein L-histidine = ADP + protein N-phospho-L-histidine.</text>
        <dbReference type="EC" id="2.7.13.3"/>
    </reaction>
</comment>
<comment type="caution">
    <text evidence="16">The sequence shown here is derived from an EMBL/GenBank/DDBJ whole genome shotgun (WGS) entry which is preliminary data.</text>
</comment>
<evidence type="ECO:0000313" key="16">
    <source>
        <dbReference type="EMBL" id="NML72852.1"/>
    </source>
</evidence>
<dbReference type="Gene3D" id="3.30.450.20">
    <property type="entry name" value="PAS domain"/>
    <property type="match status" value="5"/>
</dbReference>
<evidence type="ECO:0000256" key="4">
    <source>
        <dbReference type="ARBA" id="ARBA00022679"/>
    </source>
</evidence>
<dbReference type="CDD" id="cd00082">
    <property type="entry name" value="HisKA"/>
    <property type="match status" value="1"/>
</dbReference>
<evidence type="ECO:0000256" key="3">
    <source>
        <dbReference type="ARBA" id="ARBA00022553"/>
    </source>
</evidence>
<keyword evidence="4" id="KW-0808">Transferase</keyword>
<dbReference type="InterPro" id="IPR036097">
    <property type="entry name" value="HisK_dim/P_sf"/>
</dbReference>
<sequence>MLNLACEKIADLEVPAFIKDSELRYIAVNDAYARFFRQERQAFSGKTDRELSGRFDSDMRDDRERQVVVFGDDQTTLVFDPFGTDRYPLRVERFFGDDDSIYLFGMFEEVPRRASGGRSRDPGRAAQAAVEASEGKSDVDAGDEGTNELFRATLEDLPVATYVRDASHRMVFANSAYSQIVGLSRERLIGKDEREAFPERGEQYHAENRRIFESGRTVESEDLFRREDGSSIPVITRASRIATPSGEPFLVGSVTDISTLKSREAQLIAAQAEAEQLHAHVESLLRSLPVGVLILDENLVIEDANEAFYAMLEADEPIDMTGWHYRDFLAFIVSRSGSANVEQDVDTLFQHRFASLEHGDNITTTRAETRCGKVLAIRGKRLATGKILITYSDITDLHQREQESVLYRAAIEQLPVPVFIRDNDRRLIFANAAYEALQGEDRTKFYGMREDEMFPRSGPQLREDNLRLLEDGQPIERAQDLLMAEDVTRSVITRINRIVTPDSQRYIVGSITDVSLLKARERELMAAQAHAEELYGDLESMLRIMPVGVVILSSDLRIEFANQKCREIWCWSDDQQMEGLSFYDYAKVNDRRGWAWQGMEFEAGYEKRVAEFRSLKGTSTRDFAYEDGKHVLSTITRLHDDKILLTYSDLTEIHQREREINEARVQLERLGQFMQDATRVMSQGLVVIEDGVIIQCNDSFARMLGVPQPMLAAGQSWHAGFAYCAKRGDFGDEPMAVLRDWQEKVRSGKGFSATFLSDGKTWIQIEATASGRGHWMVVCTDITDIKSREEELKVLLARSEAADKAKSEFLANMSHEIRTPMNGVLGMAELLAKSLLDTRQKTFVDIIVKSGNALLTIINDILDFSKIDAGQLRLRKAAFDPVEAIEDVATLLSASAAEKDIELIVRGDATVRHMVSGDPGRFRQIVTNLVGNAIKFTEKGHVLIDLSSTPSDGSEVMLTMRIEDTGIGIPEEKRAAIFDKFSQVDTSSTRRHEGTGLGLAITAGLVDLFGGYIEVESTLGQGSVFTVRLPFTVVNERNKLQPLPINVKGARILVIDDNDINRRILTEQLALWGFDGLAVESGHAAMAILEEADRVGLSVDALIIDYQMPEMNGIDVARMIRADRRFEKIAMVFLTSMDMVGDERIFQQLNVQAHLMKPARANLLRSAVVEVVRAARLGVSAVTGSQPPVAAEPQRSFVAPANAKVAEPSPVVRRPSAATDGCDVLVAEDNEVNQIVFRQILQSSDLTYRIVANGREAVDAWRSLNPRLILMDVSMPVLNGHQAARTIREAERSEGEGWHVPIIGVTAHALDLDRELCLAAGMDDYLSKPISPEQLEEKIARWLGRPVRDGSAFGGTGA</sequence>
<dbReference type="FunFam" id="3.30.565.10:FF:000010">
    <property type="entry name" value="Sensor histidine kinase RcsC"/>
    <property type="match status" value="1"/>
</dbReference>
<evidence type="ECO:0000256" key="7">
    <source>
        <dbReference type="ARBA" id="ARBA00022840"/>
    </source>
</evidence>
<evidence type="ECO:0000259" key="13">
    <source>
        <dbReference type="PROSITE" id="PS50109"/>
    </source>
</evidence>
<organism evidence="16 17">
    <name type="scientific">Rhizobium terricola</name>
    <dbReference type="NCBI Taxonomy" id="2728849"/>
    <lineage>
        <taxon>Bacteria</taxon>
        <taxon>Pseudomonadati</taxon>
        <taxon>Pseudomonadota</taxon>
        <taxon>Alphaproteobacteria</taxon>
        <taxon>Hyphomicrobiales</taxon>
        <taxon>Rhizobiaceae</taxon>
        <taxon>Rhizobium/Agrobacterium group</taxon>
        <taxon>Rhizobium</taxon>
    </lineage>
</organism>
<dbReference type="PRINTS" id="PR00344">
    <property type="entry name" value="BCTRLSENSOR"/>
</dbReference>
<keyword evidence="5" id="KW-0547">Nucleotide-binding</keyword>
<dbReference type="SUPFAM" id="SSF52172">
    <property type="entry name" value="CheY-like"/>
    <property type="match status" value="2"/>
</dbReference>
<dbReference type="SUPFAM" id="SSF47384">
    <property type="entry name" value="Homodimeric domain of signal transducing histidine kinase"/>
    <property type="match status" value="1"/>
</dbReference>
<dbReference type="SMART" id="SM00091">
    <property type="entry name" value="PAS"/>
    <property type="match status" value="6"/>
</dbReference>
<protein>
    <recommendedName>
        <fullName evidence="10">Sensory/regulatory protein RpfC</fullName>
        <ecNumber evidence="2">2.7.13.3</ecNumber>
    </recommendedName>
</protein>
<dbReference type="PANTHER" id="PTHR45339:SF1">
    <property type="entry name" value="HYBRID SIGNAL TRANSDUCTION HISTIDINE KINASE J"/>
    <property type="match status" value="1"/>
</dbReference>
<dbReference type="SUPFAM" id="SSF55874">
    <property type="entry name" value="ATPase domain of HSP90 chaperone/DNA topoisomerase II/histidine kinase"/>
    <property type="match status" value="1"/>
</dbReference>
<feature type="domain" description="PAS" evidence="15">
    <location>
        <begin position="146"/>
        <end position="215"/>
    </location>
</feature>
<dbReference type="Pfam" id="PF02518">
    <property type="entry name" value="HATPase_c"/>
    <property type="match status" value="1"/>
</dbReference>
<dbReference type="InterPro" id="IPR035965">
    <property type="entry name" value="PAS-like_dom_sf"/>
</dbReference>
<dbReference type="PANTHER" id="PTHR45339">
    <property type="entry name" value="HYBRID SIGNAL TRANSDUCTION HISTIDINE KINASE J"/>
    <property type="match status" value="1"/>
</dbReference>
<dbReference type="SMART" id="SM00387">
    <property type="entry name" value="HATPase_c"/>
    <property type="match status" value="1"/>
</dbReference>
<reference evidence="16 17" key="1">
    <citation type="submission" date="2020-04" db="EMBL/GenBank/DDBJ databases">
        <title>Rhizobium sp. S-51 isolated from soil.</title>
        <authorList>
            <person name="Dahal R.H."/>
        </authorList>
    </citation>
    <scope>NUCLEOTIDE SEQUENCE [LARGE SCALE GENOMIC DNA]</scope>
    <source>
        <strain evidence="16 17">S-51</strain>
    </source>
</reference>
<comment type="subunit">
    <text evidence="9">At low DSF concentrations, interacts with RpfF.</text>
</comment>
<name>A0A7Y0FTZ0_9HYPH</name>
<evidence type="ECO:0000256" key="10">
    <source>
        <dbReference type="ARBA" id="ARBA00068150"/>
    </source>
</evidence>
<dbReference type="GO" id="GO:0005524">
    <property type="term" value="F:ATP binding"/>
    <property type="evidence" value="ECO:0007669"/>
    <property type="project" value="UniProtKB-KW"/>
</dbReference>
<dbReference type="RefSeq" id="WP_169586684.1">
    <property type="nucleotide sequence ID" value="NZ_JABBGK010000001.1"/>
</dbReference>
<dbReference type="InterPro" id="IPR003661">
    <property type="entry name" value="HisK_dim/P_dom"/>
</dbReference>
<keyword evidence="17" id="KW-1185">Reference proteome</keyword>
<keyword evidence="7" id="KW-0067">ATP-binding</keyword>
<feature type="domain" description="Response regulatory" evidence="14">
    <location>
        <begin position="1051"/>
        <end position="1172"/>
    </location>
</feature>
<dbReference type="InterPro" id="IPR004358">
    <property type="entry name" value="Sig_transdc_His_kin-like_C"/>
</dbReference>
<dbReference type="InterPro" id="IPR001789">
    <property type="entry name" value="Sig_transdc_resp-reg_receiver"/>
</dbReference>
<dbReference type="GO" id="GO:0006355">
    <property type="term" value="P:regulation of DNA-templated transcription"/>
    <property type="evidence" value="ECO:0007669"/>
    <property type="project" value="InterPro"/>
</dbReference>
<dbReference type="FunFam" id="1.10.287.130:FF:000002">
    <property type="entry name" value="Two-component osmosensing histidine kinase"/>
    <property type="match status" value="1"/>
</dbReference>
<keyword evidence="8" id="KW-0902">Two-component regulatory system</keyword>
<gene>
    <name evidence="16" type="ORF">HHL25_01810</name>
</gene>
<dbReference type="Pfam" id="PF08448">
    <property type="entry name" value="PAS_4"/>
    <property type="match status" value="1"/>
</dbReference>